<proteinExistence type="predicted"/>
<organism evidence="1 2">
    <name type="scientific">Phaeospirillum tilakii</name>
    <dbReference type="NCBI Taxonomy" id="741673"/>
    <lineage>
        <taxon>Bacteria</taxon>
        <taxon>Pseudomonadati</taxon>
        <taxon>Pseudomonadota</taxon>
        <taxon>Alphaproteobacteria</taxon>
        <taxon>Rhodospirillales</taxon>
        <taxon>Rhodospirillaceae</taxon>
        <taxon>Phaeospirillum</taxon>
    </lineage>
</organism>
<sequence length="207" mass="21856">MRWQRVGAMVALGLLAGCGSQLPPPESVAFTSPVAGRTPPLPARVMVYAGQDDLARPLKIQVTSLHSEENPEVKDGLALARAATTVLGRAFARVALDDAALRPQIVVRPYGKALWFKLDGQLRIGCGLDAYTADGFPLGNFAGRFSVSTGNYQDDLLPAYAQCLKRPVESLLASPALARLAAAGFADPPAGPVEAWMRTLGPIPTPP</sequence>
<evidence type="ECO:0000313" key="2">
    <source>
        <dbReference type="Proteomes" id="UP001597296"/>
    </source>
</evidence>
<dbReference type="PROSITE" id="PS51257">
    <property type="entry name" value="PROKAR_LIPOPROTEIN"/>
    <property type="match status" value="1"/>
</dbReference>
<reference evidence="2" key="1">
    <citation type="journal article" date="2019" name="Int. J. Syst. Evol. Microbiol.">
        <title>The Global Catalogue of Microorganisms (GCM) 10K type strain sequencing project: providing services to taxonomists for standard genome sequencing and annotation.</title>
        <authorList>
            <consortium name="The Broad Institute Genomics Platform"/>
            <consortium name="The Broad Institute Genome Sequencing Center for Infectious Disease"/>
            <person name="Wu L."/>
            <person name="Ma J."/>
        </authorList>
    </citation>
    <scope>NUCLEOTIDE SEQUENCE [LARGE SCALE GENOMIC DNA]</scope>
    <source>
        <strain evidence="2">KCTC 15012</strain>
    </source>
</reference>
<accession>A0ABW5CFU8</accession>
<dbReference type="EMBL" id="JBHUIY010000030">
    <property type="protein sequence ID" value="MFD2234908.1"/>
    <property type="molecule type" value="Genomic_DNA"/>
</dbReference>
<keyword evidence="2" id="KW-1185">Reference proteome</keyword>
<gene>
    <name evidence="1" type="ORF">ACFSNB_13930</name>
</gene>
<name>A0ABW5CFU8_9PROT</name>
<protein>
    <recommendedName>
        <fullName evidence="3">Lipoprotein</fullName>
    </recommendedName>
</protein>
<dbReference type="Proteomes" id="UP001597296">
    <property type="component" value="Unassembled WGS sequence"/>
</dbReference>
<evidence type="ECO:0008006" key="3">
    <source>
        <dbReference type="Google" id="ProtNLM"/>
    </source>
</evidence>
<dbReference type="RefSeq" id="WP_377317590.1">
    <property type="nucleotide sequence ID" value="NZ_JBHUIY010000030.1"/>
</dbReference>
<comment type="caution">
    <text evidence="1">The sequence shown here is derived from an EMBL/GenBank/DDBJ whole genome shotgun (WGS) entry which is preliminary data.</text>
</comment>
<evidence type="ECO:0000313" key="1">
    <source>
        <dbReference type="EMBL" id="MFD2234908.1"/>
    </source>
</evidence>